<dbReference type="GO" id="GO:0046872">
    <property type="term" value="F:metal ion binding"/>
    <property type="evidence" value="ECO:0007669"/>
    <property type="project" value="UniProtKB-KW"/>
</dbReference>
<reference evidence="10 11" key="1">
    <citation type="submission" date="2012-06" db="EMBL/GenBank/DDBJ databases">
        <title>The complete chromosome of genome of Turneriella parva DSM 21527.</title>
        <authorList>
            <consortium name="US DOE Joint Genome Institute (JGI-PGF)"/>
            <person name="Lucas S."/>
            <person name="Han J."/>
            <person name="Lapidus A."/>
            <person name="Bruce D."/>
            <person name="Goodwin L."/>
            <person name="Pitluck S."/>
            <person name="Peters L."/>
            <person name="Kyrpides N."/>
            <person name="Mavromatis K."/>
            <person name="Ivanova N."/>
            <person name="Mikhailova N."/>
            <person name="Chertkov O."/>
            <person name="Detter J.C."/>
            <person name="Tapia R."/>
            <person name="Han C."/>
            <person name="Land M."/>
            <person name="Hauser L."/>
            <person name="Markowitz V."/>
            <person name="Cheng J.-F."/>
            <person name="Hugenholtz P."/>
            <person name="Woyke T."/>
            <person name="Wu D."/>
            <person name="Gronow S."/>
            <person name="Wellnitz S."/>
            <person name="Brambilla E."/>
            <person name="Klenk H.-P."/>
            <person name="Eisen J.A."/>
        </authorList>
    </citation>
    <scope>NUCLEOTIDE SEQUENCE [LARGE SCALE GENOMIC DNA]</scope>
    <source>
        <strain evidence="11">ATCC BAA-1111 / DSM 21527 / NCTC 11395 / H</strain>
    </source>
</reference>
<dbReference type="InterPro" id="IPR003526">
    <property type="entry name" value="MECDP_synthase"/>
</dbReference>
<dbReference type="EC" id="4.6.1.12" evidence="3 7"/>
<comment type="cofactor">
    <cofactor evidence="7">
        <name>a divalent metal cation</name>
        <dbReference type="ChEBI" id="CHEBI:60240"/>
    </cofactor>
    <text evidence="7">Binds 1 divalent metal cation per subunit.</text>
</comment>
<accession>I4B7L0</accession>
<name>I4B7L0_TURPD</name>
<protein>
    <recommendedName>
        <fullName evidence="3 7">2-C-methyl-D-erythritol 2,4-cyclodiphosphate synthase</fullName>
        <shortName evidence="7">MECDP-synthase</shortName>
        <shortName evidence="7">MECPP-synthase</shortName>
        <shortName evidence="7">MECPS</shortName>
        <ecNumber evidence="3 7">4.6.1.12</ecNumber>
    </recommendedName>
</protein>
<comment type="subunit">
    <text evidence="7">Homotrimer.</text>
</comment>
<sequence>MSSVTASNPATSCRIGLGYDIHKTGPGDHVWLGGVKIDAAFSLVGHSDADVLLHAVTDAILGALGDADIGHYFPPSDEQNRHRKSSDFVRFAAERMQSAGYKIGNVDCNVICELPRIAPVREVVRESLADLLGASKSQVSVKGRTNEKQDAVGEGRAVVCQAIVLLVPAT</sequence>
<evidence type="ECO:0000313" key="10">
    <source>
        <dbReference type="EMBL" id="AFM13267.1"/>
    </source>
</evidence>
<evidence type="ECO:0000256" key="4">
    <source>
        <dbReference type="ARBA" id="ARBA00022723"/>
    </source>
</evidence>
<organism evidence="10 11">
    <name type="scientific">Turneriella parva (strain ATCC BAA-1111 / DSM 21527 / NCTC 11395 / H)</name>
    <name type="common">Leptospira parva</name>
    <dbReference type="NCBI Taxonomy" id="869212"/>
    <lineage>
        <taxon>Bacteria</taxon>
        <taxon>Pseudomonadati</taxon>
        <taxon>Spirochaetota</taxon>
        <taxon>Spirochaetia</taxon>
        <taxon>Leptospirales</taxon>
        <taxon>Leptospiraceae</taxon>
        <taxon>Turneriella</taxon>
    </lineage>
</organism>
<feature type="site" description="Transition state stabilizer" evidence="7">
    <location>
        <position position="145"/>
    </location>
</feature>
<dbReference type="OrthoDB" id="9804336at2"/>
<dbReference type="HAMAP" id="MF_00107">
    <property type="entry name" value="IspF"/>
    <property type="match status" value="1"/>
</dbReference>
<feature type="binding site" evidence="7">
    <location>
        <begin position="20"/>
        <end position="22"/>
    </location>
    <ligand>
        <name>4-CDP-2-C-methyl-D-erythritol 2-phosphate</name>
        <dbReference type="ChEBI" id="CHEBI:57919"/>
    </ligand>
</feature>
<dbReference type="InterPro" id="IPR036571">
    <property type="entry name" value="MECDP_synthase_sf"/>
</dbReference>
<dbReference type="SUPFAM" id="SSF69765">
    <property type="entry name" value="IpsF-like"/>
    <property type="match status" value="1"/>
</dbReference>
<dbReference type="Gene3D" id="3.30.1330.50">
    <property type="entry name" value="2-C-methyl-D-erythritol 2,4-cyclodiphosphate synthase"/>
    <property type="match status" value="1"/>
</dbReference>
<evidence type="ECO:0000256" key="7">
    <source>
        <dbReference type="HAMAP-Rule" id="MF_00107"/>
    </source>
</evidence>
<comment type="catalytic activity">
    <reaction evidence="1 7 8">
        <text>4-CDP-2-C-methyl-D-erythritol 2-phosphate = 2-C-methyl-D-erythritol 2,4-cyclic diphosphate + CMP</text>
        <dbReference type="Rhea" id="RHEA:23864"/>
        <dbReference type="ChEBI" id="CHEBI:57919"/>
        <dbReference type="ChEBI" id="CHEBI:58483"/>
        <dbReference type="ChEBI" id="CHEBI:60377"/>
        <dbReference type="EC" id="4.6.1.12"/>
    </reaction>
</comment>
<feature type="binding site" evidence="7">
    <location>
        <begin position="68"/>
        <end position="70"/>
    </location>
    <ligand>
        <name>4-CDP-2-C-methyl-D-erythritol 2-phosphate</name>
        <dbReference type="ChEBI" id="CHEBI:57919"/>
    </ligand>
</feature>
<comment type="function">
    <text evidence="7">Involved in the biosynthesis of isopentenyl diphosphate (IPP) and dimethylallyl diphosphate (DMAPP), two major building blocks of isoprenoid compounds. Catalyzes the conversion of 4-diphosphocytidyl-2-C-methyl-D-erythritol 2-phosphate (CDP-ME2P) to 2-C-methyl-D-erythritol 2,4-cyclodiphosphate (ME-CPP) with a corresponding release of cytidine 5-monophosphate (CMP).</text>
</comment>
<evidence type="ECO:0000256" key="5">
    <source>
        <dbReference type="ARBA" id="ARBA00023229"/>
    </source>
</evidence>
<dbReference type="PATRIC" id="fig|869212.3.peg.2649"/>
<evidence type="ECO:0000256" key="6">
    <source>
        <dbReference type="ARBA" id="ARBA00023239"/>
    </source>
</evidence>
<feature type="binding site" evidence="7">
    <location>
        <begin position="46"/>
        <end position="47"/>
    </location>
    <ligand>
        <name>4-CDP-2-C-methyl-D-erythritol 2-phosphate</name>
        <dbReference type="ChEBI" id="CHEBI:57919"/>
    </ligand>
</feature>
<comment type="pathway">
    <text evidence="2 7">Isoprenoid biosynthesis; isopentenyl diphosphate biosynthesis via DXP pathway; isopentenyl diphosphate from 1-deoxy-D-xylulose 5-phosphate: step 4/6.</text>
</comment>
<feature type="binding site" evidence="7">
    <location>
        <position position="22"/>
    </location>
    <ligand>
        <name>a divalent metal cation</name>
        <dbReference type="ChEBI" id="CHEBI:60240"/>
    </ligand>
</feature>
<dbReference type="GO" id="GO:0019288">
    <property type="term" value="P:isopentenyl diphosphate biosynthetic process, methylerythritol 4-phosphate pathway"/>
    <property type="evidence" value="ECO:0007669"/>
    <property type="project" value="UniProtKB-UniRule"/>
</dbReference>
<keyword evidence="4 7" id="KW-0479">Metal-binding</keyword>
<dbReference type="PROSITE" id="PS01350">
    <property type="entry name" value="ISPF"/>
    <property type="match status" value="1"/>
</dbReference>
<dbReference type="Proteomes" id="UP000006048">
    <property type="component" value="Chromosome"/>
</dbReference>
<dbReference type="PANTHER" id="PTHR43181">
    <property type="entry name" value="2-C-METHYL-D-ERYTHRITOL 2,4-CYCLODIPHOSPHATE SYNTHASE, CHLOROPLASTIC"/>
    <property type="match status" value="1"/>
</dbReference>
<dbReference type="EMBL" id="CP002959">
    <property type="protein sequence ID" value="AFM13267.1"/>
    <property type="molecule type" value="Genomic_DNA"/>
</dbReference>
<dbReference type="KEGG" id="tpx:Turpa_2627"/>
<keyword evidence="11" id="KW-1185">Reference proteome</keyword>
<evidence type="ECO:0000313" key="11">
    <source>
        <dbReference type="Proteomes" id="UP000006048"/>
    </source>
</evidence>
<gene>
    <name evidence="7" type="primary">ispF</name>
    <name evidence="10" type="ordered locus">Turpa_2627</name>
</gene>
<dbReference type="GO" id="GO:0008685">
    <property type="term" value="F:2-C-methyl-D-erythritol 2,4-cyclodiphosphate synthase activity"/>
    <property type="evidence" value="ECO:0007669"/>
    <property type="project" value="UniProtKB-UniRule"/>
</dbReference>
<dbReference type="UniPathway" id="UPA00056">
    <property type="reaction ID" value="UER00095"/>
</dbReference>
<dbReference type="Pfam" id="PF02542">
    <property type="entry name" value="YgbB"/>
    <property type="match status" value="1"/>
</dbReference>
<evidence type="ECO:0000256" key="2">
    <source>
        <dbReference type="ARBA" id="ARBA00004709"/>
    </source>
</evidence>
<comment type="similarity">
    <text evidence="7 8">Belongs to the IspF family.</text>
</comment>
<dbReference type="HOGENOM" id="CLU_084630_2_1_12"/>
<feature type="binding site" evidence="7">
    <location>
        <position position="54"/>
    </location>
    <ligand>
        <name>a divalent metal cation</name>
        <dbReference type="ChEBI" id="CHEBI:60240"/>
    </ligand>
</feature>
<feature type="site" description="Transition state stabilizer" evidence="7">
    <location>
        <position position="46"/>
    </location>
</feature>
<dbReference type="AlphaFoldDB" id="I4B7L0"/>
<evidence type="ECO:0000259" key="9">
    <source>
        <dbReference type="Pfam" id="PF02542"/>
    </source>
</evidence>
<evidence type="ECO:0000256" key="1">
    <source>
        <dbReference type="ARBA" id="ARBA00000200"/>
    </source>
</evidence>
<dbReference type="STRING" id="869212.Turpa_2627"/>
<dbReference type="RefSeq" id="WP_014803772.1">
    <property type="nucleotide sequence ID" value="NC_018020.1"/>
</dbReference>
<dbReference type="PANTHER" id="PTHR43181:SF1">
    <property type="entry name" value="2-C-METHYL-D-ERYTHRITOL 2,4-CYCLODIPHOSPHATE SYNTHASE, CHLOROPLASTIC"/>
    <property type="match status" value="1"/>
</dbReference>
<dbReference type="InterPro" id="IPR020555">
    <property type="entry name" value="MECDP_synthase_CS"/>
</dbReference>
<feature type="domain" description="2-C-methyl-D-erythritol 2,4-cyclodiphosphate synthase" evidence="9">
    <location>
        <begin position="14"/>
        <end position="166"/>
    </location>
</feature>
<keyword evidence="6 7" id="KW-0456">Lyase</keyword>
<feature type="binding site" evidence="7">
    <location>
        <position position="20"/>
    </location>
    <ligand>
        <name>a divalent metal cation</name>
        <dbReference type="ChEBI" id="CHEBI:60240"/>
    </ligand>
</feature>
<keyword evidence="5 7" id="KW-0414">Isoprene biosynthesis</keyword>
<evidence type="ECO:0000256" key="3">
    <source>
        <dbReference type="ARBA" id="ARBA00012579"/>
    </source>
</evidence>
<dbReference type="CDD" id="cd00554">
    <property type="entry name" value="MECDP_synthase"/>
    <property type="match status" value="1"/>
</dbReference>
<evidence type="ECO:0000256" key="8">
    <source>
        <dbReference type="RuleBase" id="RU004395"/>
    </source>
</evidence>
<comment type="caution">
    <text evidence="7">Lacks conserved residue(s) required for the propagation of feature annotation.</text>
</comment>
<dbReference type="NCBIfam" id="TIGR00151">
    <property type="entry name" value="ispF"/>
    <property type="match status" value="1"/>
</dbReference>
<dbReference type="GO" id="GO:0016114">
    <property type="term" value="P:terpenoid biosynthetic process"/>
    <property type="evidence" value="ECO:0007669"/>
    <property type="project" value="InterPro"/>
</dbReference>
<proteinExistence type="inferred from homology"/>